<dbReference type="EMBL" id="CM056817">
    <property type="protein sequence ID" value="KAJ8619779.1"/>
    <property type="molecule type" value="Genomic_DNA"/>
</dbReference>
<gene>
    <name evidence="1" type="ORF">MRB53_028308</name>
</gene>
<evidence type="ECO:0000313" key="1">
    <source>
        <dbReference type="EMBL" id="KAJ8619779.1"/>
    </source>
</evidence>
<evidence type="ECO:0000313" key="2">
    <source>
        <dbReference type="Proteomes" id="UP001234297"/>
    </source>
</evidence>
<sequence>MGVRIHCNLNNLFFLFFFFPILNFASARPDLARDCPPTRCESNGSQVIIRYPFRTESQPPSCSLEGFTLSCRQNQIYVRIPSSGEFNVIRIDYVGRFLSLSDPNKCLHKRLLKLNLTSSPFYMPQDSIVDVTYVQCPHKIANTSWGIDYIPCISSSSTWYYVLKADRYGTAILSNGECRMYDTIPLSTESFQYVHFFNASFYEPVSGNESSLILTWDLPSEEKDPKKGSKDILIGICVGVSIFTTATAMLAYYIYRKPIKQGNREDQLKVENILKECRTLKLHRMMSTRGTMGYIAPELFSRTFGVVSYKSDVYSFGMVMLEMVGGRMTRYETTDSSRKAFFPQWIYDHLGRATEIEGDDIARKLTIVALWCIQWNPNDRPPMKRVIKMLEGKTESLAMPQNPFVSSESLST</sequence>
<name>A0ACC2KF71_PERAE</name>
<protein>
    <submittedName>
        <fullName evidence="1">Uncharacterized protein</fullName>
    </submittedName>
</protein>
<comment type="caution">
    <text evidence="1">The sequence shown here is derived from an EMBL/GenBank/DDBJ whole genome shotgun (WGS) entry which is preliminary data.</text>
</comment>
<keyword evidence="2" id="KW-1185">Reference proteome</keyword>
<dbReference type="Proteomes" id="UP001234297">
    <property type="component" value="Chromosome 9"/>
</dbReference>
<proteinExistence type="predicted"/>
<organism evidence="1 2">
    <name type="scientific">Persea americana</name>
    <name type="common">Avocado</name>
    <dbReference type="NCBI Taxonomy" id="3435"/>
    <lineage>
        <taxon>Eukaryota</taxon>
        <taxon>Viridiplantae</taxon>
        <taxon>Streptophyta</taxon>
        <taxon>Embryophyta</taxon>
        <taxon>Tracheophyta</taxon>
        <taxon>Spermatophyta</taxon>
        <taxon>Magnoliopsida</taxon>
        <taxon>Magnoliidae</taxon>
        <taxon>Laurales</taxon>
        <taxon>Lauraceae</taxon>
        <taxon>Persea</taxon>
    </lineage>
</organism>
<accession>A0ACC2KF71</accession>
<reference evidence="1 2" key="1">
    <citation type="journal article" date="2022" name="Hortic Res">
        <title>A haplotype resolved chromosomal level avocado genome allows analysis of novel avocado genes.</title>
        <authorList>
            <person name="Nath O."/>
            <person name="Fletcher S.J."/>
            <person name="Hayward A."/>
            <person name="Shaw L.M."/>
            <person name="Masouleh A.K."/>
            <person name="Furtado A."/>
            <person name="Henry R.J."/>
            <person name="Mitter N."/>
        </authorList>
    </citation>
    <scope>NUCLEOTIDE SEQUENCE [LARGE SCALE GENOMIC DNA]</scope>
    <source>
        <strain evidence="2">cv. Hass</strain>
    </source>
</reference>